<dbReference type="EC" id="2.3.2.27" evidence="5 16"/>
<evidence type="ECO:0000256" key="15">
    <source>
        <dbReference type="PROSITE-ProRule" id="PRU00175"/>
    </source>
</evidence>
<dbReference type="Pfam" id="PF22958">
    <property type="entry name" value="Ltn1_1st"/>
    <property type="match status" value="1"/>
</dbReference>
<dbReference type="GO" id="GO:1990116">
    <property type="term" value="P:ribosome-associated ubiquitin-dependent protein catabolic process"/>
    <property type="evidence" value="ECO:0007669"/>
    <property type="project" value="UniProtKB-UniRule"/>
</dbReference>
<dbReference type="GO" id="GO:0043023">
    <property type="term" value="F:ribosomal large subunit binding"/>
    <property type="evidence" value="ECO:0007669"/>
    <property type="project" value="TreeGrafter"/>
</dbReference>
<evidence type="ECO:0000313" key="19">
    <source>
        <dbReference type="EMBL" id="JAV48059.1"/>
    </source>
</evidence>
<dbReference type="PROSITE" id="PS50089">
    <property type="entry name" value="ZF_RING_2"/>
    <property type="match status" value="1"/>
</dbReference>
<dbReference type="InterPro" id="IPR039795">
    <property type="entry name" value="LTN1/Rkr1"/>
</dbReference>
<evidence type="ECO:0000256" key="12">
    <source>
        <dbReference type="ARBA" id="ARBA00022786"/>
    </source>
</evidence>
<reference evidence="19" key="1">
    <citation type="submission" date="2016-11" db="EMBL/GenBank/DDBJ databases">
        <title>Venom-gland transcriptomics and venom proteomics of the black-back scorpion (Hadrurus spadix) reveal detectability challenges and an unexplored realm of animal toxin diversity.</title>
        <authorList>
            <person name="Rokyta D.R."/>
            <person name="Ward M.J."/>
        </authorList>
    </citation>
    <scope>NUCLEOTIDE SEQUENCE</scope>
    <source>
        <tissue evidence="19">Venom gland</tissue>
    </source>
</reference>
<comment type="subunit">
    <text evidence="16">Component of the ribosome quality control complex (RQC).</text>
</comment>
<keyword evidence="12 16" id="KW-0833">Ubl conjugation pathway</keyword>
<evidence type="ECO:0000256" key="13">
    <source>
        <dbReference type="ARBA" id="ARBA00022833"/>
    </source>
</evidence>
<keyword evidence="9 16" id="KW-0479">Metal-binding</keyword>
<feature type="domain" description="RING-type" evidence="18">
    <location>
        <begin position="1707"/>
        <end position="1754"/>
    </location>
</feature>
<keyword evidence="10" id="KW-0677">Repeat</keyword>
<dbReference type="InterPro" id="IPR054477">
    <property type="entry name" value="LTN1_E3_ligase_6th"/>
</dbReference>
<evidence type="ECO:0000256" key="2">
    <source>
        <dbReference type="ARBA" id="ARBA00004514"/>
    </source>
</evidence>
<dbReference type="SMART" id="SM00744">
    <property type="entry name" value="RINGv"/>
    <property type="match status" value="1"/>
</dbReference>
<evidence type="ECO:0000256" key="4">
    <source>
        <dbReference type="ARBA" id="ARBA00007997"/>
    </source>
</evidence>
<evidence type="ECO:0000256" key="3">
    <source>
        <dbReference type="ARBA" id="ARBA00004906"/>
    </source>
</evidence>
<dbReference type="FunFam" id="3.30.40.10:FF:000038">
    <property type="entry name" value="E3 ubiquitin-protein ligase listerin"/>
    <property type="match status" value="1"/>
</dbReference>
<comment type="similarity">
    <text evidence="4 16">Belongs to the LTN1 family.</text>
</comment>
<keyword evidence="11 15" id="KW-0863">Zinc-finger</keyword>
<keyword evidence="13 16" id="KW-0862">Zinc</keyword>
<evidence type="ECO:0000256" key="16">
    <source>
        <dbReference type="RuleBase" id="RU367090"/>
    </source>
</evidence>
<evidence type="ECO:0000256" key="1">
    <source>
        <dbReference type="ARBA" id="ARBA00000900"/>
    </source>
</evidence>
<dbReference type="Pfam" id="PF22999">
    <property type="entry name" value="LTN1_E3_ligase_6th"/>
    <property type="match status" value="1"/>
</dbReference>
<evidence type="ECO:0000256" key="10">
    <source>
        <dbReference type="ARBA" id="ARBA00022737"/>
    </source>
</evidence>
<dbReference type="InterPro" id="IPR016024">
    <property type="entry name" value="ARM-type_fold"/>
</dbReference>
<dbReference type="InterPro" id="IPR011016">
    <property type="entry name" value="Znf_RING-CH"/>
</dbReference>
<evidence type="ECO:0000256" key="8">
    <source>
        <dbReference type="ARBA" id="ARBA00022679"/>
    </source>
</evidence>
<dbReference type="GO" id="GO:0008270">
    <property type="term" value="F:zinc ion binding"/>
    <property type="evidence" value="ECO:0007669"/>
    <property type="project" value="UniProtKB-KW"/>
</dbReference>
<evidence type="ECO:0000256" key="7">
    <source>
        <dbReference type="ARBA" id="ARBA00022490"/>
    </source>
</evidence>
<keyword evidence="8 16" id="KW-0808">Transferase</keyword>
<evidence type="ECO:0000256" key="6">
    <source>
        <dbReference type="ARBA" id="ARBA00017157"/>
    </source>
</evidence>
<dbReference type="GO" id="GO:0005829">
    <property type="term" value="C:cytosol"/>
    <property type="evidence" value="ECO:0007669"/>
    <property type="project" value="UniProtKB-SubCell"/>
</dbReference>
<feature type="region of interest" description="Disordered" evidence="17">
    <location>
        <begin position="1"/>
        <end position="22"/>
    </location>
</feature>
<evidence type="ECO:0000259" key="18">
    <source>
        <dbReference type="PROSITE" id="PS50089"/>
    </source>
</evidence>
<accession>A0A1W7RA86</accession>
<keyword evidence="7" id="KW-0963">Cytoplasm</keyword>
<comment type="catalytic activity">
    <reaction evidence="1 16">
        <text>S-ubiquitinyl-[E2 ubiquitin-conjugating enzyme]-L-cysteine + [acceptor protein]-L-lysine = [E2 ubiquitin-conjugating enzyme]-L-cysteine + N(6)-ubiquitinyl-[acceptor protein]-L-lysine.</text>
        <dbReference type="EC" id="2.3.2.27"/>
    </reaction>
</comment>
<dbReference type="GO" id="GO:1990112">
    <property type="term" value="C:RQC complex"/>
    <property type="evidence" value="ECO:0007669"/>
    <property type="project" value="UniProtKB-UniRule"/>
</dbReference>
<evidence type="ECO:0000256" key="5">
    <source>
        <dbReference type="ARBA" id="ARBA00012483"/>
    </source>
</evidence>
<comment type="pathway">
    <text evidence="3 16">Protein modification; protein ubiquitination.</text>
</comment>
<dbReference type="InterPro" id="IPR013083">
    <property type="entry name" value="Znf_RING/FYVE/PHD"/>
</dbReference>
<evidence type="ECO:0000256" key="9">
    <source>
        <dbReference type="ARBA" id="ARBA00022723"/>
    </source>
</evidence>
<dbReference type="GO" id="GO:0072344">
    <property type="term" value="P:rescue of stalled ribosome"/>
    <property type="evidence" value="ECO:0007669"/>
    <property type="project" value="UniProtKB-UniRule"/>
</dbReference>
<comment type="function">
    <text evidence="16">E3 ubiquitin-protein ligase. Component of the ribosome quality control complex (RQC), a ribosome-associated complex that mediates ubiquitination and extraction of incompletely synthesized nascent chains for proteasomal degradation.</text>
</comment>
<dbReference type="SUPFAM" id="SSF48371">
    <property type="entry name" value="ARM repeat"/>
    <property type="match status" value="1"/>
</dbReference>
<dbReference type="PANTHER" id="PTHR12389:SF0">
    <property type="entry name" value="E3 UBIQUITIN-PROTEIN LIGASE LISTERIN"/>
    <property type="match status" value="1"/>
</dbReference>
<dbReference type="Gene3D" id="3.30.40.10">
    <property type="entry name" value="Zinc/RING finger domain, C3HC4 (zinc finger)"/>
    <property type="match status" value="1"/>
</dbReference>
<dbReference type="GO" id="GO:0016567">
    <property type="term" value="P:protein ubiquitination"/>
    <property type="evidence" value="ECO:0007669"/>
    <property type="project" value="UniProtKB-UniPathway"/>
</dbReference>
<dbReference type="EMBL" id="GFAH01000330">
    <property type="protein sequence ID" value="JAV48059.1"/>
    <property type="molecule type" value="Transcribed_RNA"/>
</dbReference>
<dbReference type="PANTHER" id="PTHR12389">
    <property type="entry name" value="ZINC FINGER PROTEIN 294"/>
    <property type="match status" value="1"/>
</dbReference>
<dbReference type="InterPro" id="IPR001841">
    <property type="entry name" value="Znf_RING"/>
</dbReference>
<dbReference type="GO" id="GO:0061630">
    <property type="term" value="F:ubiquitin protein ligase activity"/>
    <property type="evidence" value="ECO:0007669"/>
    <property type="project" value="UniProtKB-UniRule"/>
</dbReference>
<dbReference type="Pfam" id="PF23009">
    <property type="entry name" value="UBC_like"/>
    <property type="match status" value="1"/>
</dbReference>
<organism evidence="19">
    <name type="scientific">Hadrurus spadix</name>
    <dbReference type="NCBI Taxonomy" id="141984"/>
    <lineage>
        <taxon>Eukaryota</taxon>
        <taxon>Metazoa</taxon>
        <taxon>Ecdysozoa</taxon>
        <taxon>Arthropoda</taxon>
        <taxon>Chelicerata</taxon>
        <taxon>Arachnida</taxon>
        <taxon>Scorpiones</taxon>
        <taxon>Iurida</taxon>
        <taxon>Iuroidea</taxon>
        <taxon>Hadrurus</taxon>
    </lineage>
</organism>
<dbReference type="InterPro" id="IPR054478">
    <property type="entry name" value="LTN1_UBC"/>
</dbReference>
<dbReference type="UniPathway" id="UPA00143"/>
<evidence type="ECO:0000256" key="11">
    <source>
        <dbReference type="ARBA" id="ARBA00022771"/>
    </source>
</evidence>
<name>A0A1W7RA86_9SCOR</name>
<dbReference type="SUPFAM" id="SSF57850">
    <property type="entry name" value="RING/U-box"/>
    <property type="match status" value="1"/>
</dbReference>
<dbReference type="CDD" id="cd16491">
    <property type="entry name" value="RING-CH-C4HC3_LTN1"/>
    <property type="match status" value="1"/>
</dbReference>
<proteinExistence type="inferred from homology"/>
<comment type="subcellular location">
    <subcellularLocation>
        <location evidence="2">Cytoplasm</location>
        <location evidence="2">Cytosol</location>
    </subcellularLocation>
</comment>
<dbReference type="InterPro" id="IPR039804">
    <property type="entry name" value="RING-CH-C4HC3_LTN1"/>
</dbReference>
<evidence type="ECO:0000256" key="17">
    <source>
        <dbReference type="SAM" id="MobiDB-lite"/>
    </source>
</evidence>
<protein>
    <recommendedName>
        <fullName evidence="6 16">E3 ubiquitin-protein ligase listerin</fullName>
        <ecNumber evidence="5 16">2.3.2.27</ecNumber>
    </recommendedName>
    <alternativeName>
        <fullName evidence="14 16">RING-type E3 ubiquitin transferase listerin</fullName>
    </alternativeName>
</protein>
<dbReference type="InterPro" id="IPR054476">
    <property type="entry name" value="Ltn1_N"/>
</dbReference>
<evidence type="ECO:0000256" key="14">
    <source>
        <dbReference type="ARBA" id="ARBA00032366"/>
    </source>
</evidence>
<sequence length="1757" mass="200819">MGGKKKPNRTKGNVRPSSSGRSAELLSTYGTSGFIGFSGLSYDALNYVPATSQVCEEVDIAVDSDFRLVMRKMTKKDDTTKLKAMQEFTDLCQQKNEETLKGVLPFWPRLYNRLAMEHDRRVREATHRAHQELVKKVGRNLAPHLRSIMGVWFISQCEPYGPAATAAKSSFHEAFPESKQSEALMFCKDELFNYIQDNLFTQTLKTIEDSSAHTQEEIENKFHRILKCSLDGLSLFILTISHKEYQKVESKIDEILLEPKFWKFAKHKESMVQLSWYNFMISLCDKMPLHVMPHACKLCPLTLGKLAGSDSLVLPVIWDCSLHILNVIEDCWKHVNIRKAVLPQLWSVLENGGHGNAVTLYPMLLPLLSKIPCDIIGDKLTFYQQFFHNMKASLQLEKVQSSHIECNAIVQAFMECIQYVLSKTCHIEHDEVLQQHIVLYQLLPVLETSITEEKCQLSKSCLYPKLKELLDCFRDQTNVDRCNRKAFERILTLFWDNFFIMCNSIMDGDAPVRDRRLSRLSKFFCCLHYAENTKYKQKRKVGFNEVVTAFRNVENAKVPIFIKSTSVVADHHIVGPTQELCSKAMIKFETTKSLSYLKLLCEVMGTVASKELFSVLLKSSLNISTCPDDAPIEYFYQALYPWVLEIDSVSESKRTFAMCLVNIAVSICSVVSKEMAKKILDDFTKSRNSILLECLIKNATILPKENVLRLWLHGPHVGKMIVSHAKELCQATLGKISTDSDYTDSIWNILHLCLTSSECSEPIIGTEYMSEILEIFHHCLMNTITNTGTGRRQVIEFVCDLSSRLFSGFKGCWQLKAAEDLLLSLFLLDCDGTDTSDTVSEKLAQSWQLGVKHLVAEKADLLHPDGFFFKAAMKIHEQVLSQLSCVKSKERLAITTLKLLSIINEAQEEDCNESLPLQICSQLEIIFPSDEEWKSLQNTLKTQYLTSAILDQKLILTDSQAMPYQETSSLSSHCLVSFFVSEVFIAILNISQDENEKYFVTGERSQEIILKQIHNIIIAATYCTYAGYGYKTTKICSEGKEKMLLYEKLMHNMPLLLSMLNENSYMVLMNNLSNRSLSKGNIWPLCLALVISLETGNASTKGYLTHFSNNIDYEKIYHLQTLKAIIPYLSTHCIKEIVVKVTNILICTEDIFCSQGATYFLSILVSCVEVNAILSEDNVREHILITLDYMLGIKNLNENKFLEDCTLSMQQDVHLYFVANTMSLLEKIIQKIPTVFDSKHWDFLLCTLVGWIQSCDANKLLYQNCLPVLRFFIQTFGLLAAVADFIENGVNHAKPETFPPNLVTEWHELFAHDIYKITLPLYINIAEGSMDNKYLNIGEEVLMQNMAKTLQYIPTAFIECELPYQHTEYTSKIFYLLDHLIPLLICGVRSIQLASHFLLIKIMPLLAKEMSEKEKTEDQRHPPAPFVKHLQQTGPVVETMLSDFRIGDCCVLEPYTDSYTYGRAYLFAWIELLEFFYYASSEERSEYASFLCDKGLIDTILNSLFCLMPHNPNLSNERSVKSMQQSKRHASETMFTQLPSLKISDMDSSFELQHVACQLYLSALQKLPALVRQWWTNQEKRTAEIVNKFTSNYVSSCICSKEIQSVHEDDKKFTNMVVKPRPSAREVVATYTIDEVTIELMIQLPSNHPLGPVVVESGRRVGVAQTQWRNWMLQLTTFLTHQNGSILEGLALWKRNVDKRFEGVEECMICFYVVHGSTCQLPRLTCRTCKKKFHSACLYKWFSTSNNSSCPLCRNLF</sequence>